<dbReference type="RefSeq" id="YP_009176328.1">
    <property type="nucleotide sequence ID" value="NC_028196.1"/>
</dbReference>
<evidence type="ECO:0000256" key="2">
    <source>
        <dbReference type="ARBA" id="ARBA00004225"/>
    </source>
</evidence>
<dbReference type="PANTHER" id="PTHR43507">
    <property type="entry name" value="NADH-UBIQUINONE OXIDOREDUCTASE CHAIN 4"/>
    <property type="match status" value="1"/>
</dbReference>
<dbReference type="PANTHER" id="PTHR43507:SF20">
    <property type="entry name" value="NADH-UBIQUINONE OXIDOREDUCTASE CHAIN 4"/>
    <property type="match status" value="1"/>
</dbReference>
<dbReference type="GO" id="GO:0008137">
    <property type="term" value="F:NADH dehydrogenase (ubiquinone) activity"/>
    <property type="evidence" value="ECO:0007669"/>
    <property type="project" value="UniProtKB-UniRule"/>
</dbReference>
<comment type="function">
    <text evidence="1">Core subunit of the mitochondrial membrane respiratory chain NADH dehydrogenase (Complex I) that is believed to belong to the minimal assembly required for catalysis. Complex I functions in the transfer of electrons from NADH to the respiratory chain. The immediate electron acceptor for the enzyme is believed to be ubiquinone.</text>
</comment>
<feature type="transmembrane region" description="Helical" evidence="17">
    <location>
        <begin position="248"/>
        <end position="269"/>
    </location>
</feature>
<keyword evidence="15 17" id="KW-0472">Membrane</keyword>
<dbReference type="PRINTS" id="PR01437">
    <property type="entry name" value="NUOXDRDTASE4"/>
</dbReference>
<evidence type="ECO:0000256" key="6">
    <source>
        <dbReference type="ARBA" id="ARBA00022448"/>
    </source>
</evidence>
<gene>
    <name evidence="20" type="primary">ND4</name>
</gene>
<evidence type="ECO:0000256" key="17">
    <source>
        <dbReference type="RuleBase" id="RU003297"/>
    </source>
</evidence>
<evidence type="ECO:0000256" key="3">
    <source>
        <dbReference type="ARBA" id="ARBA00009025"/>
    </source>
</evidence>
<feature type="transmembrane region" description="Helical" evidence="17">
    <location>
        <begin position="111"/>
        <end position="131"/>
    </location>
</feature>
<feature type="domain" description="NADH:ubiquinone oxidoreductase chain 4 N-terminal" evidence="19">
    <location>
        <begin position="1"/>
        <end position="101"/>
    </location>
</feature>
<dbReference type="InterPro" id="IPR001750">
    <property type="entry name" value="ND/Mrp_TM"/>
</dbReference>
<feature type="transmembrane region" description="Helical" evidence="17">
    <location>
        <begin position="339"/>
        <end position="360"/>
    </location>
</feature>
<keyword evidence="9" id="KW-1278">Translocase</keyword>
<feature type="transmembrane region" description="Helical" evidence="17">
    <location>
        <begin position="87"/>
        <end position="105"/>
    </location>
</feature>
<feature type="transmembrane region" description="Helical" evidence="17">
    <location>
        <begin position="380"/>
        <end position="403"/>
    </location>
</feature>
<feature type="transmembrane region" description="Helical" evidence="17">
    <location>
        <begin position="276"/>
        <end position="299"/>
    </location>
</feature>
<evidence type="ECO:0000256" key="11">
    <source>
        <dbReference type="ARBA" id="ARBA00022989"/>
    </source>
</evidence>
<evidence type="ECO:0000256" key="1">
    <source>
        <dbReference type="ARBA" id="ARBA00003257"/>
    </source>
</evidence>
<keyword evidence="11 17" id="KW-1133">Transmembrane helix</keyword>
<protein>
    <recommendedName>
        <fullName evidence="5 17">NADH-ubiquinone oxidoreductase chain 4</fullName>
        <ecNumber evidence="4 17">7.1.1.2</ecNumber>
    </recommendedName>
</protein>
<evidence type="ECO:0000256" key="4">
    <source>
        <dbReference type="ARBA" id="ARBA00012944"/>
    </source>
</evidence>
<dbReference type="Pfam" id="PF00361">
    <property type="entry name" value="Proton_antipo_M"/>
    <property type="match status" value="1"/>
</dbReference>
<keyword evidence="8 17" id="KW-0812">Transmembrane</keyword>
<feature type="transmembrane region" description="Helical" evidence="17">
    <location>
        <begin position="423"/>
        <end position="441"/>
    </location>
</feature>
<dbReference type="InterPro" id="IPR003918">
    <property type="entry name" value="NADH_UbQ_OxRdtase"/>
</dbReference>
<feature type="transmembrane region" description="Helical" evidence="17">
    <location>
        <begin position="63"/>
        <end position="80"/>
    </location>
</feature>
<dbReference type="EC" id="7.1.1.2" evidence="4 17"/>
<name>A0A0P0CHQ6_9HYME</name>
<evidence type="ECO:0000259" key="19">
    <source>
        <dbReference type="Pfam" id="PF01059"/>
    </source>
</evidence>
<keyword evidence="14 17" id="KW-0496">Mitochondrion</keyword>
<accession>A0A0P0CHQ6</accession>
<feature type="transmembrane region" description="Helical" evidence="17">
    <location>
        <begin position="217"/>
        <end position="236"/>
    </location>
</feature>
<evidence type="ECO:0000256" key="8">
    <source>
        <dbReference type="ARBA" id="ARBA00022692"/>
    </source>
</evidence>
<sequence length="447" mass="53099">MMKMMFCLFSMFFMLMINKLEMLIFLIFISLMLLSFILLINMNYNDYWMNMYSWMGMDNYSMILMYLSLWIIMLMMMVSFKVKNKKYFVFILMMLMISLMMSFSMMNYLMFYLFFEISLIPTFMLIMGWGYQSERLNAGMFMFLYTMFASLPLLVLIYYLYNYYDSLNYMIMFLYNLNLLNLNIFVIYFYLFFAFLVKLPMFMFHMWLPKAHVEAPVTGSMILAGVMLKLGGYGIIRSMMIMLNYCVKFNNIFFVMSLFGMLMLSLVCLRQLDMKVLVAYSSVVHMAMMLMGLLTLSYWGLWGGMMMMIGHGLCSSAMFVLVNYLYERSKSRNLMINKGMIYMLPSFSLFFFMFCVANMSAPPTLNLLSELMIINVLLNWSMNILLVLILSMYLSATYSLYLFSYCIHGKFNNFLMKIYINNVNNFLLLLIHLIPLNLLILKMDLIF</sequence>
<dbReference type="EMBL" id="KT373787">
    <property type="protein sequence ID" value="ALI86569.1"/>
    <property type="molecule type" value="Genomic_DNA"/>
</dbReference>
<geneLocation type="mitochondrion" evidence="20"/>
<evidence type="ECO:0000256" key="16">
    <source>
        <dbReference type="ARBA" id="ARBA00049551"/>
    </source>
</evidence>
<feature type="domain" description="NADH:quinone oxidoreductase/Mrp antiporter transmembrane" evidence="18">
    <location>
        <begin position="107"/>
        <end position="391"/>
    </location>
</feature>
<evidence type="ECO:0000256" key="9">
    <source>
        <dbReference type="ARBA" id="ARBA00022967"/>
    </source>
</evidence>
<comment type="catalytic activity">
    <reaction evidence="16 17">
        <text>a ubiquinone + NADH + 5 H(+)(in) = a ubiquinol + NAD(+) + 4 H(+)(out)</text>
        <dbReference type="Rhea" id="RHEA:29091"/>
        <dbReference type="Rhea" id="RHEA-COMP:9565"/>
        <dbReference type="Rhea" id="RHEA-COMP:9566"/>
        <dbReference type="ChEBI" id="CHEBI:15378"/>
        <dbReference type="ChEBI" id="CHEBI:16389"/>
        <dbReference type="ChEBI" id="CHEBI:17976"/>
        <dbReference type="ChEBI" id="CHEBI:57540"/>
        <dbReference type="ChEBI" id="CHEBI:57945"/>
        <dbReference type="EC" id="7.1.1.2"/>
    </reaction>
</comment>
<comment type="function">
    <text evidence="17">Core subunit of the mitochondrial membrane respiratory chain NADH dehydrogenase (Complex I) which catalyzes electron transfer from NADH through the respiratory chain, using ubiquinone as an electron acceptor. Essential for the catalytic activity and assembly of complex I.</text>
</comment>
<keyword evidence="12 17" id="KW-0520">NAD</keyword>
<evidence type="ECO:0000313" key="20">
    <source>
        <dbReference type="EMBL" id="ALI86569.1"/>
    </source>
</evidence>
<feature type="transmembrane region" description="Helical" evidence="17">
    <location>
        <begin position="143"/>
        <end position="161"/>
    </location>
</feature>
<keyword evidence="7 17" id="KW-0679">Respiratory chain</keyword>
<feature type="transmembrane region" description="Helical" evidence="17">
    <location>
        <begin position="305"/>
        <end position="327"/>
    </location>
</feature>
<comment type="similarity">
    <text evidence="3 17">Belongs to the complex I subunit 4 family.</text>
</comment>
<evidence type="ECO:0000256" key="12">
    <source>
        <dbReference type="ARBA" id="ARBA00023027"/>
    </source>
</evidence>
<evidence type="ECO:0000259" key="18">
    <source>
        <dbReference type="Pfam" id="PF00361"/>
    </source>
</evidence>
<keyword evidence="13 17" id="KW-0830">Ubiquinone</keyword>
<dbReference type="GO" id="GO:0042773">
    <property type="term" value="P:ATP synthesis coupled electron transport"/>
    <property type="evidence" value="ECO:0007669"/>
    <property type="project" value="InterPro"/>
</dbReference>
<evidence type="ECO:0000256" key="7">
    <source>
        <dbReference type="ARBA" id="ARBA00022660"/>
    </source>
</evidence>
<dbReference type="Pfam" id="PF01059">
    <property type="entry name" value="Oxidored_q5_N"/>
    <property type="match status" value="1"/>
</dbReference>
<keyword evidence="6 17" id="KW-0813">Transport</keyword>
<evidence type="ECO:0000256" key="5">
    <source>
        <dbReference type="ARBA" id="ARBA00021006"/>
    </source>
</evidence>
<dbReference type="GO" id="GO:0003954">
    <property type="term" value="F:NADH dehydrogenase activity"/>
    <property type="evidence" value="ECO:0007669"/>
    <property type="project" value="TreeGrafter"/>
</dbReference>
<dbReference type="GO" id="GO:0048039">
    <property type="term" value="F:ubiquinone binding"/>
    <property type="evidence" value="ECO:0007669"/>
    <property type="project" value="TreeGrafter"/>
</dbReference>
<dbReference type="GO" id="GO:0015990">
    <property type="term" value="P:electron transport coupled proton transport"/>
    <property type="evidence" value="ECO:0007669"/>
    <property type="project" value="TreeGrafter"/>
</dbReference>
<dbReference type="GeneID" id="26120473"/>
<feature type="transmembrane region" description="Helical" evidence="17">
    <location>
        <begin position="173"/>
        <end position="197"/>
    </location>
</feature>
<proteinExistence type="inferred from homology"/>
<dbReference type="CTD" id="4538"/>
<evidence type="ECO:0000256" key="13">
    <source>
        <dbReference type="ARBA" id="ARBA00023075"/>
    </source>
</evidence>
<dbReference type="InterPro" id="IPR000260">
    <property type="entry name" value="NADH4_N"/>
</dbReference>
<comment type="subcellular location">
    <subcellularLocation>
        <location evidence="2 17">Mitochondrion membrane</location>
        <topology evidence="2 17">Multi-pass membrane protein</topology>
    </subcellularLocation>
</comment>
<reference evidence="20" key="1">
    <citation type="submission" date="2015-08" db="EMBL/GenBank/DDBJ databases">
        <title>Complete mitochondrial genome of Megaphragma amalphitanum.</title>
        <authorList>
            <person name="Nedoluzhko A."/>
            <person name="Sharko F."/>
            <person name="Sokolov A."/>
            <person name="Boulygina E."/>
            <person name="Tsygankova S."/>
            <person name="Polilov A."/>
            <person name="Prokhortchouk E."/>
            <person name="Skryabin K."/>
        </authorList>
    </citation>
    <scope>NUCLEOTIDE SEQUENCE</scope>
</reference>
<evidence type="ECO:0000256" key="10">
    <source>
        <dbReference type="ARBA" id="ARBA00022982"/>
    </source>
</evidence>
<keyword evidence="10 17" id="KW-0249">Electron transport</keyword>
<evidence type="ECO:0000256" key="15">
    <source>
        <dbReference type="ARBA" id="ARBA00023136"/>
    </source>
</evidence>
<dbReference type="GO" id="GO:0031966">
    <property type="term" value="C:mitochondrial membrane"/>
    <property type="evidence" value="ECO:0007669"/>
    <property type="project" value="UniProtKB-SubCell"/>
</dbReference>
<organism evidence="20">
    <name type="scientific">Megaphragma amalphitanum</name>
    <dbReference type="NCBI Taxonomy" id="1735703"/>
    <lineage>
        <taxon>Eukaryota</taxon>
        <taxon>Metazoa</taxon>
        <taxon>Ecdysozoa</taxon>
        <taxon>Arthropoda</taxon>
        <taxon>Hexapoda</taxon>
        <taxon>Insecta</taxon>
        <taxon>Pterygota</taxon>
        <taxon>Neoptera</taxon>
        <taxon>Endopterygota</taxon>
        <taxon>Hymenoptera</taxon>
        <taxon>Apocrita</taxon>
        <taxon>Proctotrupomorpha</taxon>
        <taxon>Chalcidoidea</taxon>
        <taxon>Trichogrammatidae</taxon>
        <taxon>Megaphragma</taxon>
    </lineage>
</organism>
<evidence type="ECO:0000256" key="14">
    <source>
        <dbReference type="ARBA" id="ARBA00023128"/>
    </source>
</evidence>
<dbReference type="AlphaFoldDB" id="A0A0P0CHQ6"/>